<feature type="transmembrane region" description="Helical" evidence="7">
    <location>
        <begin position="328"/>
        <end position="347"/>
    </location>
</feature>
<evidence type="ECO:0000313" key="9">
    <source>
        <dbReference type="Proteomes" id="UP000429958"/>
    </source>
</evidence>
<feature type="transmembrane region" description="Helical" evidence="7">
    <location>
        <begin position="197"/>
        <end position="223"/>
    </location>
</feature>
<evidence type="ECO:0000256" key="6">
    <source>
        <dbReference type="ARBA" id="ARBA00023136"/>
    </source>
</evidence>
<evidence type="ECO:0000256" key="4">
    <source>
        <dbReference type="ARBA" id="ARBA00022692"/>
    </source>
</evidence>
<dbReference type="GO" id="GO:0042910">
    <property type="term" value="F:xenobiotic transmembrane transporter activity"/>
    <property type="evidence" value="ECO:0007669"/>
    <property type="project" value="InterPro"/>
</dbReference>
<dbReference type="CDD" id="cd13134">
    <property type="entry name" value="MATE_like_8"/>
    <property type="match status" value="1"/>
</dbReference>
<keyword evidence="6 7" id="KW-0472">Membrane</keyword>
<keyword evidence="9" id="KW-1185">Reference proteome</keyword>
<protein>
    <submittedName>
        <fullName evidence="8">MATE family efflux transporter</fullName>
    </submittedName>
</protein>
<dbReference type="PIRSF" id="PIRSF006603">
    <property type="entry name" value="DinF"/>
    <property type="match status" value="1"/>
</dbReference>
<dbReference type="GO" id="GO:0005886">
    <property type="term" value="C:plasma membrane"/>
    <property type="evidence" value="ECO:0007669"/>
    <property type="project" value="UniProtKB-SubCell"/>
</dbReference>
<evidence type="ECO:0000256" key="2">
    <source>
        <dbReference type="ARBA" id="ARBA00022448"/>
    </source>
</evidence>
<feature type="transmembrane region" description="Helical" evidence="7">
    <location>
        <begin position="138"/>
        <end position="160"/>
    </location>
</feature>
<feature type="transmembrane region" description="Helical" evidence="7">
    <location>
        <begin position="425"/>
        <end position="444"/>
    </location>
</feature>
<feature type="transmembrane region" description="Helical" evidence="7">
    <location>
        <begin position="243"/>
        <end position="261"/>
    </location>
</feature>
<dbReference type="EMBL" id="VUMD01000001">
    <property type="protein sequence ID" value="MSS35274.1"/>
    <property type="molecule type" value="Genomic_DNA"/>
</dbReference>
<keyword evidence="5 7" id="KW-1133">Transmembrane helix</keyword>
<dbReference type="Pfam" id="PF01554">
    <property type="entry name" value="MatE"/>
    <property type="match status" value="2"/>
</dbReference>
<feature type="transmembrane region" description="Helical" evidence="7">
    <location>
        <begin position="359"/>
        <end position="376"/>
    </location>
</feature>
<evidence type="ECO:0000313" key="8">
    <source>
        <dbReference type="EMBL" id="MSS35274.1"/>
    </source>
</evidence>
<dbReference type="GO" id="GO:0015297">
    <property type="term" value="F:antiporter activity"/>
    <property type="evidence" value="ECO:0007669"/>
    <property type="project" value="InterPro"/>
</dbReference>
<dbReference type="PANTHER" id="PTHR42925:SF2">
    <property type="entry name" value="NA+ DRIVEN MULTIDRUG EFFLUX PUMP"/>
    <property type="match status" value="1"/>
</dbReference>
<feature type="transmembrane region" description="Helical" evidence="7">
    <location>
        <begin position="281"/>
        <end position="308"/>
    </location>
</feature>
<dbReference type="PANTHER" id="PTHR42925">
    <property type="entry name" value="MULTIDRUG AND TOXIN EFFLUX PROTEIN MATE FAMILY"/>
    <property type="match status" value="1"/>
</dbReference>
<accession>A0A7X2TAV3</accession>
<dbReference type="Proteomes" id="UP000429958">
    <property type="component" value="Unassembled WGS sequence"/>
</dbReference>
<dbReference type="RefSeq" id="WP_154470680.1">
    <property type="nucleotide sequence ID" value="NZ_VUMD01000001.1"/>
</dbReference>
<organism evidence="8 9">
    <name type="scientific">Clostridium porci</name>
    <dbReference type="NCBI Taxonomy" id="2605778"/>
    <lineage>
        <taxon>Bacteria</taxon>
        <taxon>Bacillati</taxon>
        <taxon>Bacillota</taxon>
        <taxon>Clostridia</taxon>
        <taxon>Eubacteriales</taxon>
        <taxon>Clostridiaceae</taxon>
        <taxon>Clostridium</taxon>
    </lineage>
</organism>
<dbReference type="InterPro" id="IPR002528">
    <property type="entry name" value="MATE_fam"/>
</dbReference>
<comment type="caution">
    <text evidence="8">The sequence shown here is derived from an EMBL/GenBank/DDBJ whole genome shotgun (WGS) entry which is preliminary data.</text>
</comment>
<sequence>MTQLIESTKEMLRDSRFLRKALIIACPVALQGMLNTLVNLVDTLMIGTLGATAIAAVGLANKVFFVFNLLIFGIVSGAGILAAQFWGSGDIKGIRKVLGLSILMALVGALFFVAPATLCPELVMRIFTTSASSIELGARYLRIAALTYPFIALTSVYVAMLRAVNKVVFPVISSCVAIMLNIVLNYILIFGKLGAPALGVVGAAVATLIARVLEICLIIAYVYRKKLPLACGPADLFGWSKRFVRQFAITAAPVIANEFMWGLGTTLYSLAYGRMGDEAVAAITIATTIQDLVVVLFQGVSAATAVILGNELGAGKLKRAEKYATQFFILQFIAMLVAAAIVLAIRWPIISLYNIRPEVANDVNLCILVFVAYMPSKMFNYINIVGVLRSGGDTKMCLFLDTSGVWCFGVPLAFLGALVWRLPIYTVYALVMVEEIYKTVAGYIRYRQKKWLKNLTAEIQ</sequence>
<comment type="subcellular location">
    <subcellularLocation>
        <location evidence="1">Cell membrane</location>
        <topology evidence="1">Multi-pass membrane protein</topology>
    </subcellularLocation>
</comment>
<dbReference type="InterPro" id="IPR047135">
    <property type="entry name" value="YsiQ"/>
</dbReference>
<feature type="transmembrane region" description="Helical" evidence="7">
    <location>
        <begin position="167"/>
        <end position="191"/>
    </location>
</feature>
<evidence type="ECO:0000256" key="1">
    <source>
        <dbReference type="ARBA" id="ARBA00004651"/>
    </source>
</evidence>
<proteinExistence type="predicted"/>
<feature type="transmembrane region" description="Helical" evidence="7">
    <location>
        <begin position="97"/>
        <end position="118"/>
    </location>
</feature>
<dbReference type="NCBIfam" id="TIGR00797">
    <property type="entry name" value="matE"/>
    <property type="match status" value="1"/>
</dbReference>
<evidence type="ECO:0000256" key="3">
    <source>
        <dbReference type="ARBA" id="ARBA00022475"/>
    </source>
</evidence>
<feature type="transmembrane region" description="Helical" evidence="7">
    <location>
        <begin position="21"/>
        <end position="41"/>
    </location>
</feature>
<feature type="transmembrane region" description="Helical" evidence="7">
    <location>
        <begin position="397"/>
        <end position="419"/>
    </location>
</feature>
<dbReference type="InterPro" id="IPR048279">
    <property type="entry name" value="MdtK-like"/>
</dbReference>
<name>A0A7X2TAV3_9CLOT</name>
<keyword evidence="4 7" id="KW-0812">Transmembrane</keyword>
<feature type="transmembrane region" description="Helical" evidence="7">
    <location>
        <begin position="63"/>
        <end position="85"/>
    </location>
</feature>
<keyword evidence="2" id="KW-0813">Transport</keyword>
<evidence type="ECO:0000256" key="5">
    <source>
        <dbReference type="ARBA" id="ARBA00022989"/>
    </source>
</evidence>
<evidence type="ECO:0000256" key="7">
    <source>
        <dbReference type="SAM" id="Phobius"/>
    </source>
</evidence>
<gene>
    <name evidence="8" type="ORF">FYJ39_01420</name>
</gene>
<keyword evidence="3" id="KW-1003">Cell membrane</keyword>
<reference evidence="8 9" key="1">
    <citation type="submission" date="2019-08" db="EMBL/GenBank/DDBJ databases">
        <title>In-depth cultivation of the pig gut microbiome towards novel bacterial diversity and tailored functional studies.</title>
        <authorList>
            <person name="Wylensek D."/>
            <person name="Hitch T.C.A."/>
            <person name="Clavel T."/>
        </authorList>
    </citation>
    <scope>NUCLEOTIDE SEQUENCE [LARGE SCALE GENOMIC DNA]</scope>
    <source>
        <strain evidence="8 9">WCA-389-WT-23D1</strain>
    </source>
</reference>
<dbReference type="AlphaFoldDB" id="A0A7X2TAV3"/>